<evidence type="ECO:0000256" key="1">
    <source>
        <dbReference type="SAM" id="Phobius"/>
    </source>
</evidence>
<feature type="transmembrane region" description="Helical" evidence="1">
    <location>
        <begin position="45"/>
        <end position="68"/>
    </location>
</feature>
<feature type="transmembrane region" description="Helical" evidence="1">
    <location>
        <begin position="12"/>
        <end position="33"/>
    </location>
</feature>
<sequence length="153" mass="15492">MRSDAIGHHRLLVISALGVVQILAWGSSFYLLGVLAGPIEADTGWALAWVFGGLTLGLLVAGLISHSVGRLIGERGGRPVLAAAAVVLACGLVVIGAAPSLPVFLAGWALLGLGMGCGLYDPAFATLGRLYGAEARPAITTLTLWGGFASTVS</sequence>
<dbReference type="InterPro" id="IPR036259">
    <property type="entry name" value="MFS_trans_sf"/>
</dbReference>
<dbReference type="EMBL" id="JACHOP010000015">
    <property type="protein sequence ID" value="MBB5758624.1"/>
    <property type="molecule type" value="Genomic_DNA"/>
</dbReference>
<keyword evidence="1" id="KW-1133">Transmembrane helix</keyword>
<keyword evidence="3" id="KW-1185">Reference proteome</keyword>
<gene>
    <name evidence="2" type="ORF">HNR00_003347</name>
</gene>
<comment type="caution">
    <text evidence="2">The sequence shown here is derived from an EMBL/GenBank/DDBJ whole genome shotgun (WGS) entry which is preliminary data.</text>
</comment>
<dbReference type="Proteomes" id="UP000583454">
    <property type="component" value="Unassembled WGS sequence"/>
</dbReference>
<dbReference type="AlphaFoldDB" id="A0A840ZN66"/>
<proteinExistence type="predicted"/>
<reference evidence="2 3" key="1">
    <citation type="submission" date="2020-08" db="EMBL/GenBank/DDBJ databases">
        <title>Genomic Encyclopedia of Type Strains, Phase IV (KMG-IV): sequencing the most valuable type-strain genomes for metagenomic binning, comparative biology and taxonomic classification.</title>
        <authorList>
            <person name="Goeker M."/>
        </authorList>
    </citation>
    <scope>NUCLEOTIDE SEQUENCE [LARGE SCALE GENOMIC DNA]</scope>
    <source>
        <strain evidence="2 3">DSM 2163</strain>
    </source>
</reference>
<keyword evidence="1" id="KW-0472">Membrane</keyword>
<protein>
    <submittedName>
        <fullName evidence="2">MFS family permease</fullName>
    </submittedName>
</protein>
<dbReference type="SUPFAM" id="SSF103473">
    <property type="entry name" value="MFS general substrate transporter"/>
    <property type="match status" value="1"/>
</dbReference>
<accession>A0A840ZN66</accession>
<feature type="transmembrane region" description="Helical" evidence="1">
    <location>
        <begin position="103"/>
        <end position="120"/>
    </location>
</feature>
<evidence type="ECO:0000313" key="2">
    <source>
        <dbReference type="EMBL" id="MBB5758624.1"/>
    </source>
</evidence>
<name>A0A840ZN66_9HYPH</name>
<dbReference type="Gene3D" id="1.20.1250.20">
    <property type="entry name" value="MFS general substrate transporter like domains"/>
    <property type="match status" value="1"/>
</dbReference>
<keyword evidence="1" id="KW-0812">Transmembrane</keyword>
<evidence type="ECO:0000313" key="3">
    <source>
        <dbReference type="Proteomes" id="UP000583454"/>
    </source>
</evidence>
<organism evidence="2 3">
    <name type="scientific">Methylorubrum rhodinum</name>
    <dbReference type="NCBI Taxonomy" id="29428"/>
    <lineage>
        <taxon>Bacteria</taxon>
        <taxon>Pseudomonadati</taxon>
        <taxon>Pseudomonadota</taxon>
        <taxon>Alphaproteobacteria</taxon>
        <taxon>Hyphomicrobiales</taxon>
        <taxon>Methylobacteriaceae</taxon>
        <taxon>Methylorubrum</taxon>
    </lineage>
</organism>
<feature type="transmembrane region" description="Helical" evidence="1">
    <location>
        <begin position="80"/>
        <end position="97"/>
    </location>
</feature>